<dbReference type="GeneID" id="5886173"/>
<dbReference type="SUPFAM" id="SSF117281">
    <property type="entry name" value="Kelch motif"/>
    <property type="match status" value="1"/>
</dbReference>
<accession>B0ESC9</accession>
<proteinExistence type="predicted"/>
<evidence type="ECO:0000259" key="6">
    <source>
        <dbReference type="PROSITE" id="PS50011"/>
    </source>
</evidence>
<dbReference type="Pfam" id="PF07714">
    <property type="entry name" value="PK_Tyr_Ser-Thr"/>
    <property type="match status" value="1"/>
</dbReference>
<dbReference type="InterPro" id="IPR001245">
    <property type="entry name" value="Ser-Thr/Tyr_kinase_cat_dom"/>
</dbReference>
<dbReference type="InterPro" id="IPR008266">
    <property type="entry name" value="Tyr_kinase_AS"/>
</dbReference>
<dbReference type="Gene3D" id="2.120.10.80">
    <property type="entry name" value="Kelch-type beta propeller"/>
    <property type="match status" value="1"/>
</dbReference>
<keyword evidence="7" id="KW-0418">Kinase</keyword>
<dbReference type="OMA" id="GNMYIIG"/>
<dbReference type="CDD" id="cd00192">
    <property type="entry name" value="PTKc"/>
    <property type="match status" value="1"/>
</dbReference>
<dbReference type="PROSITE" id="PS50011">
    <property type="entry name" value="PROTEIN_KINASE_DOM"/>
    <property type="match status" value="1"/>
</dbReference>
<dbReference type="GO" id="GO:0004715">
    <property type="term" value="F:non-membrane spanning protein tyrosine kinase activity"/>
    <property type="evidence" value="ECO:0007669"/>
    <property type="project" value="UniProtKB-EC"/>
</dbReference>
<evidence type="ECO:0000256" key="2">
    <source>
        <dbReference type="ARBA" id="ARBA00022737"/>
    </source>
</evidence>
<dbReference type="InterPro" id="IPR017441">
    <property type="entry name" value="Protein_kinase_ATP_BS"/>
</dbReference>
<feature type="domain" description="Protein kinase" evidence="6">
    <location>
        <begin position="435"/>
        <end position="709"/>
    </location>
</feature>
<dbReference type="InterPro" id="IPR020635">
    <property type="entry name" value="Tyr_kinase_cat_dom"/>
</dbReference>
<reference evidence="8" key="1">
    <citation type="submission" date="2007-12" db="EMBL/GenBank/DDBJ databases">
        <title>Annotation of Entamoeba dispar SAW760.</title>
        <authorList>
            <person name="Lorenzi H."/>
            <person name="Inman J."/>
            <person name="Schobel S."/>
            <person name="Amedeo P."/>
            <person name="Caler E."/>
        </authorList>
    </citation>
    <scope>NUCLEOTIDE SEQUENCE [LARGE SCALE GENOMIC DNA]</scope>
    <source>
        <strain evidence="8">ATCC PRA-260 / SAW760</strain>
    </source>
</reference>
<dbReference type="GO" id="GO:0005524">
    <property type="term" value="F:ATP binding"/>
    <property type="evidence" value="ECO:0007669"/>
    <property type="project" value="UniProtKB-UniRule"/>
</dbReference>
<dbReference type="InterPro" id="IPR056737">
    <property type="entry name" value="Beta-prop_ATRN-MKLN-like"/>
</dbReference>
<organism evidence="8">
    <name type="scientific">Entamoeba dispar (strain ATCC PRA-260 / SAW760)</name>
    <dbReference type="NCBI Taxonomy" id="370354"/>
    <lineage>
        <taxon>Eukaryota</taxon>
        <taxon>Amoebozoa</taxon>
        <taxon>Evosea</taxon>
        <taxon>Archamoebae</taxon>
        <taxon>Mastigamoebida</taxon>
        <taxon>Entamoebidae</taxon>
        <taxon>Entamoeba</taxon>
    </lineage>
</organism>
<dbReference type="VEuPathDB" id="AmoebaDB:EDI_043310"/>
<evidence type="ECO:0000256" key="5">
    <source>
        <dbReference type="PROSITE-ProRule" id="PRU10141"/>
    </source>
</evidence>
<dbReference type="AlphaFoldDB" id="B0ESC9"/>
<name>B0ESC9_ENTDS</name>
<dbReference type="EC" id="2.7.10.2" evidence="7"/>
<keyword evidence="3 5" id="KW-0547">Nucleotide-binding</keyword>
<dbReference type="PRINTS" id="PR00109">
    <property type="entry name" value="TYRKINASE"/>
</dbReference>
<dbReference type="EMBL" id="DS550638">
    <property type="protein sequence ID" value="EDR22553.1"/>
    <property type="molecule type" value="Genomic_DNA"/>
</dbReference>
<dbReference type="InterPro" id="IPR000719">
    <property type="entry name" value="Prot_kinase_dom"/>
</dbReference>
<evidence type="ECO:0000256" key="1">
    <source>
        <dbReference type="ARBA" id="ARBA00022441"/>
    </source>
</evidence>
<dbReference type="Gene3D" id="1.10.510.10">
    <property type="entry name" value="Transferase(Phosphotransferase) domain 1"/>
    <property type="match status" value="1"/>
</dbReference>
<dbReference type="PROSITE" id="PS00107">
    <property type="entry name" value="PROTEIN_KINASE_ATP"/>
    <property type="match status" value="1"/>
</dbReference>
<sequence>MNKLNSKYHYITLFEMPEIKTVIEAPNDPNSPPIGIYGHSTCYGDCKMYVYGGWIDSEKKYNNCLYIFDFESLKWKKVILDIQFERAYHTATYYKKKIYLVGGLQYEEIMKGIDVIDTENYSINKLKIAFGEVPGKYFHSTVLYKGALYIYGGRTNSKKSNDVEVFSKDFIKFDIDSSSSFILGGKDEDLYREKHGCFITSGGNMYIIGGYTTKGESVKISRFNIDTQRWFECSNFDCPKNELRFGYFKNEDIAISVYGNKGEEPMDDIYYYDVHGMGSEKMIKGNIKNNFMEQKTWGNTLIPFSFRNGGSFFIIIGGEKSTKPMIVCSIENKNMKWEDLKKVVEEEKLSIPQQKIIVNEELYYFLKKYNLTHLIEKLLEAKISDYNTLHSSSTALLIKSGIKKGYAIQLSTAIAKEDGLSSSKLHGKYEYLTDCEIGEKLGNGAFGVVCKGMWLGTTPVAMKAVNGALDKPEKLIELEKEATITQLMKHPNLITMYGLYKEKDTIFMILDLAEGSLDKLMSRENPKNERANITFKKQIKMAIDCASGMAYLESLKIVHRDLALRNLLYVHDDKGGYITKIADLGLSRQTADGNYTTQSKIFPKRWTAPEAGDPNSPTYLQFNTKSDVWSYGVVFWEILTKGIIPYSSIAKAQDALDAVIKGLRLDKPSILEENGSVGDKVWEVITSCFNTPNKRPRFRDCFKSLTEIYDSLQEEEVIIPPSEEEESDDGGYE</sequence>
<dbReference type="Proteomes" id="UP000008076">
    <property type="component" value="Unassembled WGS sequence"/>
</dbReference>
<evidence type="ECO:0000256" key="3">
    <source>
        <dbReference type="ARBA" id="ARBA00022741"/>
    </source>
</evidence>
<dbReference type="SUPFAM" id="SSF56112">
    <property type="entry name" value="Protein kinase-like (PK-like)"/>
    <property type="match status" value="1"/>
</dbReference>
<feature type="binding site" evidence="5">
    <location>
        <position position="463"/>
    </location>
    <ligand>
        <name>ATP</name>
        <dbReference type="ChEBI" id="CHEBI:30616"/>
    </ligand>
</feature>
<dbReference type="InterPro" id="IPR015915">
    <property type="entry name" value="Kelch-typ_b-propeller"/>
</dbReference>
<dbReference type="InterPro" id="IPR011009">
    <property type="entry name" value="Kinase-like_dom_sf"/>
</dbReference>
<dbReference type="KEGG" id="edi:EDI_043310"/>
<dbReference type="InterPro" id="IPR050198">
    <property type="entry name" value="Non-receptor_tyrosine_kinases"/>
</dbReference>
<dbReference type="OrthoDB" id="25766at2759"/>
<keyword evidence="4 5" id="KW-0067">ATP-binding</keyword>
<keyword evidence="7" id="KW-0808">Transferase</keyword>
<keyword evidence="2" id="KW-0677">Repeat</keyword>
<evidence type="ECO:0000313" key="8">
    <source>
        <dbReference type="Proteomes" id="UP000008076"/>
    </source>
</evidence>
<gene>
    <name evidence="7" type="ORF">EDI_043310</name>
</gene>
<protein>
    <submittedName>
        <fullName evidence="7">Tyrosine protein kinase, putative</fullName>
        <ecNumber evidence="7">2.7.10.2</ecNumber>
    </submittedName>
</protein>
<evidence type="ECO:0000256" key="4">
    <source>
        <dbReference type="ARBA" id="ARBA00022840"/>
    </source>
</evidence>
<dbReference type="eggNOG" id="KOG0197">
    <property type="taxonomic scope" value="Eukaryota"/>
</dbReference>
<dbReference type="RefSeq" id="XP_001740987.1">
    <property type="nucleotide sequence ID" value="XM_001740935.1"/>
</dbReference>
<dbReference type="SMART" id="SM00219">
    <property type="entry name" value="TyrKc"/>
    <property type="match status" value="1"/>
</dbReference>
<evidence type="ECO:0000313" key="7">
    <source>
        <dbReference type="EMBL" id="EDR22553.1"/>
    </source>
</evidence>
<keyword evidence="1" id="KW-0880">Kelch repeat</keyword>
<dbReference type="PROSITE" id="PS00109">
    <property type="entry name" value="PROTEIN_KINASE_TYR"/>
    <property type="match status" value="1"/>
</dbReference>
<dbReference type="Pfam" id="PF24981">
    <property type="entry name" value="Beta-prop_ATRN-LZTR1"/>
    <property type="match status" value="1"/>
</dbReference>
<dbReference type="PANTHER" id="PTHR24418">
    <property type="entry name" value="TYROSINE-PROTEIN KINASE"/>
    <property type="match status" value="1"/>
</dbReference>
<keyword evidence="8" id="KW-1185">Reference proteome</keyword>